<evidence type="ECO:0000256" key="1">
    <source>
        <dbReference type="SAM" id="MobiDB-lite"/>
    </source>
</evidence>
<dbReference type="WBParaSite" id="HPBE_0000387901-mRNA-1">
    <property type="protein sequence ID" value="HPBE_0000387901-mRNA-1"/>
    <property type="gene ID" value="HPBE_0000387901"/>
</dbReference>
<sequence length="62" mass="6781">LTGIRLWTRTPWLGGTRSSTASPDSSEPCQDTSLALRNADASKRVFAAAAYLVCRPLRDKPF</sequence>
<accession>A0A183FCI7</accession>
<dbReference type="Proteomes" id="UP000050761">
    <property type="component" value="Unassembled WGS sequence"/>
</dbReference>
<organism evidence="2 3">
    <name type="scientific">Heligmosomoides polygyrus</name>
    <name type="common">Parasitic roundworm</name>
    <dbReference type="NCBI Taxonomy" id="6339"/>
    <lineage>
        <taxon>Eukaryota</taxon>
        <taxon>Metazoa</taxon>
        <taxon>Ecdysozoa</taxon>
        <taxon>Nematoda</taxon>
        <taxon>Chromadorea</taxon>
        <taxon>Rhabditida</taxon>
        <taxon>Rhabditina</taxon>
        <taxon>Rhabditomorpha</taxon>
        <taxon>Strongyloidea</taxon>
        <taxon>Heligmosomidae</taxon>
        <taxon>Heligmosomoides</taxon>
    </lineage>
</organism>
<evidence type="ECO:0000313" key="3">
    <source>
        <dbReference type="WBParaSite" id="HPBE_0000387901-mRNA-1"/>
    </source>
</evidence>
<feature type="compositionally biased region" description="Polar residues" evidence="1">
    <location>
        <begin position="16"/>
        <end position="32"/>
    </location>
</feature>
<protein>
    <submittedName>
        <fullName evidence="3">Uncharacterized protein</fullName>
    </submittedName>
</protein>
<keyword evidence="2" id="KW-1185">Reference proteome</keyword>
<dbReference type="AlphaFoldDB" id="A0A183FCI7"/>
<evidence type="ECO:0000313" key="2">
    <source>
        <dbReference type="Proteomes" id="UP000050761"/>
    </source>
</evidence>
<reference evidence="3" key="1">
    <citation type="submission" date="2019-09" db="UniProtKB">
        <authorList>
            <consortium name="WormBaseParasite"/>
        </authorList>
    </citation>
    <scope>IDENTIFICATION</scope>
</reference>
<feature type="region of interest" description="Disordered" evidence="1">
    <location>
        <begin position="1"/>
        <end position="32"/>
    </location>
</feature>
<name>A0A183FCI7_HELPZ</name>
<proteinExistence type="predicted"/>